<feature type="domain" description="DUF4143" evidence="2">
    <location>
        <begin position="219"/>
        <end position="382"/>
    </location>
</feature>
<dbReference type="OrthoDB" id="9801840at2"/>
<dbReference type="InterPro" id="IPR025420">
    <property type="entry name" value="DUF4143"/>
</dbReference>
<dbReference type="InterPro" id="IPR041682">
    <property type="entry name" value="AAA_14"/>
</dbReference>
<dbReference type="PANTHER" id="PTHR33295">
    <property type="entry name" value="ATPASE"/>
    <property type="match status" value="1"/>
</dbReference>
<dbReference type="EMBL" id="SGIT01000005">
    <property type="protein sequence ID" value="RZF58199.1"/>
    <property type="molecule type" value="Genomic_DNA"/>
</dbReference>
<dbReference type="GO" id="GO:0005524">
    <property type="term" value="F:ATP binding"/>
    <property type="evidence" value="ECO:0007669"/>
    <property type="project" value="UniProtKB-KW"/>
</dbReference>
<organism evidence="3 4">
    <name type="scientific">Sphingobacterium corticibacterium</name>
    <dbReference type="NCBI Taxonomy" id="2484746"/>
    <lineage>
        <taxon>Bacteria</taxon>
        <taxon>Pseudomonadati</taxon>
        <taxon>Bacteroidota</taxon>
        <taxon>Sphingobacteriia</taxon>
        <taxon>Sphingobacteriales</taxon>
        <taxon>Sphingobacteriaceae</taxon>
        <taxon>Sphingobacterium</taxon>
    </lineage>
</organism>
<keyword evidence="3" id="KW-0547">Nucleotide-binding</keyword>
<dbReference type="Pfam" id="PF13635">
    <property type="entry name" value="DUF4143"/>
    <property type="match status" value="1"/>
</dbReference>
<keyword evidence="3" id="KW-0067">ATP-binding</keyword>
<evidence type="ECO:0000313" key="3">
    <source>
        <dbReference type="EMBL" id="RZF58199.1"/>
    </source>
</evidence>
<dbReference type="SUPFAM" id="SSF52540">
    <property type="entry name" value="P-loop containing nucleoside triphosphate hydrolases"/>
    <property type="match status" value="1"/>
</dbReference>
<accession>A0A4Q6XNP4</accession>
<evidence type="ECO:0000259" key="2">
    <source>
        <dbReference type="Pfam" id="PF13635"/>
    </source>
</evidence>
<dbReference type="RefSeq" id="WP_130143299.1">
    <property type="nucleotide sequence ID" value="NZ_SGIT01000005.1"/>
</dbReference>
<keyword evidence="4" id="KW-1185">Reference proteome</keyword>
<protein>
    <submittedName>
        <fullName evidence="3">ATP-binding protein</fullName>
    </submittedName>
</protein>
<gene>
    <name evidence="3" type="ORF">EWE74_19295</name>
</gene>
<dbReference type="AlphaFoldDB" id="A0A4Q6XNP4"/>
<dbReference type="InterPro" id="IPR027417">
    <property type="entry name" value="P-loop_NTPase"/>
</dbReference>
<dbReference type="Pfam" id="PF13173">
    <property type="entry name" value="AAA_14"/>
    <property type="match status" value="1"/>
</dbReference>
<feature type="domain" description="AAA" evidence="1">
    <location>
        <begin position="18"/>
        <end position="151"/>
    </location>
</feature>
<comment type="caution">
    <text evidence="3">The sequence shown here is derived from an EMBL/GenBank/DDBJ whole genome shotgun (WGS) entry which is preliminary data.</text>
</comment>
<evidence type="ECO:0000259" key="1">
    <source>
        <dbReference type="Pfam" id="PF13173"/>
    </source>
</evidence>
<sequence>MKRDLYQKLLSWKSRKDHKPLIVRGARQVGKTWLMRTFGEASYQQVAYINMESNPLIKNLFTADFNVDRILLGLQIETGISIDTDTLLIFDEIQEVPEAITALKYFHENAPQYDIICAGSLLGVALHSHTSFPVGKVEFLDLHPLSFMEFLSAVGEDALVELLYSKDWAMVNSFSSKLSEWLRHYYYVGGMPDAVNTFIQTKNHDEVRSVQKRILMAYEQDFSKHAPHDIVPRIRMLWNSIPAQLAKENRKFIYGIIRQGARAKDYELAMAWLKDCGLIHKIHNVTKPAIPLKAYEDFNTFKLFLVDVGLLAALTDLDVRSLLEGNAVFQEFKGALTEQYVLQQFMTREDFSTYYWSPANSRAEIDFLIQHQGEVIPIEVKAEENLQAKSLRVYADKYKPRKAIRTSMSNYREENWMVNIPLFAISVI</sequence>
<proteinExistence type="predicted"/>
<reference evidence="3 4" key="1">
    <citation type="submission" date="2019-02" db="EMBL/GenBank/DDBJ databases">
        <authorList>
            <person name="Li Y."/>
        </authorList>
    </citation>
    <scope>NUCLEOTIDE SEQUENCE [LARGE SCALE GENOMIC DNA]</scope>
    <source>
        <strain evidence="3 4">30C10-4-7</strain>
    </source>
</reference>
<evidence type="ECO:0000313" key="4">
    <source>
        <dbReference type="Proteomes" id="UP000292855"/>
    </source>
</evidence>
<dbReference type="PANTHER" id="PTHR33295:SF7">
    <property type="entry name" value="ATPASE"/>
    <property type="match status" value="1"/>
</dbReference>
<name>A0A4Q6XNP4_9SPHI</name>
<dbReference type="Proteomes" id="UP000292855">
    <property type="component" value="Unassembled WGS sequence"/>
</dbReference>